<name>A0ABP1GF14_9EUKA</name>
<protein>
    <submittedName>
        <fullName evidence="1">Hypothetical_protein</fullName>
    </submittedName>
</protein>
<evidence type="ECO:0000313" key="2">
    <source>
        <dbReference type="Proteomes" id="UP001642409"/>
    </source>
</evidence>
<evidence type="ECO:0000313" key="1">
    <source>
        <dbReference type="EMBL" id="CAL5970712.1"/>
    </source>
</evidence>
<comment type="caution">
    <text evidence="1">The sequence shown here is derived from an EMBL/GenBank/DDBJ whole genome shotgun (WGS) entry which is preliminary data.</text>
</comment>
<accession>A0ABP1GF14</accession>
<dbReference type="EMBL" id="CAXDID020000001">
    <property type="protein sequence ID" value="CAL5970712.1"/>
    <property type="molecule type" value="Genomic_DNA"/>
</dbReference>
<reference evidence="1 2" key="1">
    <citation type="submission" date="2024-07" db="EMBL/GenBank/DDBJ databases">
        <authorList>
            <person name="Akdeniz Z."/>
        </authorList>
    </citation>
    <scope>NUCLEOTIDE SEQUENCE [LARGE SCALE GENOMIC DNA]</scope>
</reference>
<dbReference type="Proteomes" id="UP001642409">
    <property type="component" value="Unassembled WGS sequence"/>
</dbReference>
<gene>
    <name evidence="1" type="ORF">HINF_LOCUS652</name>
</gene>
<organism evidence="1 2">
    <name type="scientific">Hexamita inflata</name>
    <dbReference type="NCBI Taxonomy" id="28002"/>
    <lineage>
        <taxon>Eukaryota</taxon>
        <taxon>Metamonada</taxon>
        <taxon>Diplomonadida</taxon>
        <taxon>Hexamitidae</taxon>
        <taxon>Hexamitinae</taxon>
        <taxon>Hexamita</taxon>
    </lineage>
</organism>
<sequence>MSIDLIIQQLHNNSSTELIKQSVSELVTNLYEDKSQIDITPILKQSSSYVQLLESLQKLNKDYIYPKYFEILQQMKQSTQDQVVIRMPTDYIEKQKQILENYKQIPLNNLKMIALEQTKLKMQQIKDVYLNINEAFQLLQKRNLSQNQLEQTFFQQEFIKITQSMNLDIFKELQNPKKQEKNKKAANKVQKQSILAEDFKYNLISGKNFDSYRRMFVQCYSKKECNQIMFNTILEELNETVQQLNSYTKLNKYDITSISLKYIKLMVYLIYYIDEPIVPIHSPSVHQRLADKKEDSGTFDSVAPINNQLDTFDSEDLDTNPIIIGIIGSIDTLNYINLSMIGAVNKLMSQSLPDFPAAARILMMCIKTQLTFEHLVDIAERNQTETDRFANKNYQYKLQKTQILLNEIISTTVTGYSQDLWQSFKNVDAWMAYSVSEPVSVMHIAKPNEQVDIPHVFQMIKQLDQSDQQNLNNLLGFLHSFVYNEKIDLSIQSAEYHEQFIDTQTLEDKIRGPPVMHASLKQIAFLCSFSLALGQNISFSFFTDLITDLINETQVEQNEGFIKDNEAFVKTIKLTSSLFDFVLWANKIIVKMELEPIKVNWEGIYQLIAKKHFKMDHVVRKSSKMPHLITRGIHDVLCVIQPYQISTQLMLCIVKQIYQQLISFYTAQEVNKQNIQEIEDESYCVAQILFAYDETLLPQIEFFISLYSDYKNWPTAQKLFDLNTLNIVAKQFIGDKIDKAKIQKLIKNE</sequence>
<keyword evidence="2" id="KW-1185">Reference proteome</keyword>
<proteinExistence type="predicted"/>